<organism evidence="1 2">
    <name type="scientific">Plasmodium ovale wallikeri</name>
    <dbReference type="NCBI Taxonomy" id="864142"/>
    <lineage>
        <taxon>Eukaryota</taxon>
        <taxon>Sar</taxon>
        <taxon>Alveolata</taxon>
        <taxon>Apicomplexa</taxon>
        <taxon>Aconoidasida</taxon>
        <taxon>Haemosporida</taxon>
        <taxon>Plasmodiidae</taxon>
        <taxon>Plasmodium</taxon>
        <taxon>Plasmodium (Plasmodium)</taxon>
    </lineage>
</organism>
<keyword evidence="2" id="KW-1185">Reference proteome</keyword>
<dbReference type="Proteomes" id="UP000078555">
    <property type="component" value="Unassembled WGS sequence"/>
</dbReference>
<gene>
    <name evidence="1" type="ORF">POVWA1_006580</name>
</gene>
<evidence type="ECO:0000313" key="2">
    <source>
        <dbReference type="Proteomes" id="UP000078555"/>
    </source>
</evidence>
<evidence type="ECO:0000313" key="1">
    <source>
        <dbReference type="EMBL" id="SBT31319.1"/>
    </source>
</evidence>
<dbReference type="AlphaFoldDB" id="A0A1A8YIF1"/>
<proteinExistence type="predicted"/>
<name>A0A1A8YIF1_PLAOA</name>
<sequence>MHMCVPVLRHQTECSAFSEIATITPKKKKKKGVNKQVRREISPRGNADVGKISTVARFVRKHAYVRI</sequence>
<accession>A0A1A8YIF1</accession>
<reference evidence="2" key="1">
    <citation type="submission" date="2016-05" db="EMBL/GenBank/DDBJ databases">
        <authorList>
            <person name="Naeem Raeece"/>
        </authorList>
    </citation>
    <scope>NUCLEOTIDE SEQUENCE [LARGE SCALE GENOMIC DNA]</scope>
</reference>
<dbReference type="EMBL" id="FLRD01000014">
    <property type="protein sequence ID" value="SBT31319.1"/>
    <property type="molecule type" value="Genomic_DNA"/>
</dbReference>
<protein>
    <submittedName>
        <fullName evidence="1">Uncharacterized protein</fullName>
    </submittedName>
</protein>